<evidence type="ECO:0000313" key="2">
    <source>
        <dbReference type="Proteomes" id="UP000198896"/>
    </source>
</evidence>
<dbReference type="PANTHER" id="PTHR11102:SF160">
    <property type="entry name" value="ERAD-ASSOCIATED E3 UBIQUITIN-PROTEIN LIGASE COMPONENT HRD3"/>
    <property type="match status" value="1"/>
</dbReference>
<dbReference type="RefSeq" id="WP_093914377.1">
    <property type="nucleotide sequence ID" value="NZ_FONL01000033.1"/>
</dbReference>
<dbReference type="InterPro" id="IPR006597">
    <property type="entry name" value="Sel1-like"/>
</dbReference>
<evidence type="ECO:0000313" key="1">
    <source>
        <dbReference type="EMBL" id="SFE90299.1"/>
    </source>
</evidence>
<dbReference type="AlphaFoldDB" id="A0A1I2EC60"/>
<dbReference type="SMART" id="SM00671">
    <property type="entry name" value="SEL1"/>
    <property type="match status" value="3"/>
</dbReference>
<organism evidence="1 2">
    <name type="scientific">Succiniclasticum ruminis DSM 9236</name>
    <dbReference type="NCBI Taxonomy" id="1123323"/>
    <lineage>
        <taxon>Bacteria</taxon>
        <taxon>Bacillati</taxon>
        <taxon>Bacillota</taxon>
        <taxon>Negativicutes</taxon>
        <taxon>Acidaminococcales</taxon>
        <taxon>Acidaminococcaceae</taxon>
        <taxon>Succiniclasticum</taxon>
    </lineage>
</organism>
<dbReference type="Gene3D" id="1.25.40.10">
    <property type="entry name" value="Tetratricopeptide repeat domain"/>
    <property type="match status" value="2"/>
</dbReference>
<keyword evidence="2" id="KW-1185">Reference proteome</keyword>
<protein>
    <submittedName>
        <fullName evidence="1">Sel1 repeat-containing protein</fullName>
    </submittedName>
</protein>
<gene>
    <name evidence="1" type="ORF">SAMN05216245_1337</name>
</gene>
<dbReference type="EMBL" id="FONL01000033">
    <property type="protein sequence ID" value="SFE90299.1"/>
    <property type="molecule type" value="Genomic_DNA"/>
</dbReference>
<accession>A0A1I2EC60</accession>
<dbReference type="PANTHER" id="PTHR11102">
    <property type="entry name" value="SEL-1-LIKE PROTEIN"/>
    <property type="match status" value="1"/>
</dbReference>
<proteinExistence type="predicted"/>
<dbReference type="InterPro" id="IPR011990">
    <property type="entry name" value="TPR-like_helical_dom_sf"/>
</dbReference>
<dbReference type="InterPro" id="IPR050767">
    <property type="entry name" value="Sel1_AlgK"/>
</dbReference>
<reference evidence="1 2" key="1">
    <citation type="submission" date="2016-10" db="EMBL/GenBank/DDBJ databases">
        <authorList>
            <person name="de Groot N.N."/>
        </authorList>
    </citation>
    <scope>NUCLEOTIDE SEQUENCE [LARGE SCALE GENOMIC DNA]</scope>
    <source>
        <strain evidence="1 2">DSM 9236</strain>
    </source>
</reference>
<name>A0A1I2EC60_9FIRM</name>
<dbReference type="SUPFAM" id="SSF81901">
    <property type="entry name" value="HCP-like"/>
    <property type="match status" value="1"/>
</dbReference>
<dbReference type="Pfam" id="PF08238">
    <property type="entry name" value="Sel1"/>
    <property type="match status" value="4"/>
</dbReference>
<dbReference type="STRING" id="1123323.SAMN05216245_1337"/>
<dbReference type="OrthoDB" id="1835195at2"/>
<sequence length="254" mass="29629">MELKEILEQQVEVKNYKNDKPCDFRKLLKRADSGNVKAMYDAVQTINYNGLAGEDPDDEMLQRQLAYIKKLTKIKRYKYMCIFMGDAYAKGTGVKKDIKKAIHWYKKAAKAGTKFGNECIGMIYFNGTEVPADYEKAYAYFTRDDGNKSFCTRYALGEMYRLGLYVEQDVQKAWDYYTGIATDRSPYYELDDYYWRACYRLGSLYLDTAAELIDTAKRIFDERGYEAIATDITKREIDQKWKLVKKAATDPRVN</sequence>
<dbReference type="Proteomes" id="UP000198896">
    <property type="component" value="Unassembled WGS sequence"/>
</dbReference>